<dbReference type="EMBL" id="BAAATD010000019">
    <property type="protein sequence ID" value="GAA2635443.1"/>
    <property type="molecule type" value="Genomic_DNA"/>
</dbReference>
<reference evidence="1 2" key="1">
    <citation type="journal article" date="2019" name="Int. J. Syst. Evol. Microbiol.">
        <title>The Global Catalogue of Microorganisms (GCM) 10K type strain sequencing project: providing services to taxonomists for standard genome sequencing and annotation.</title>
        <authorList>
            <consortium name="The Broad Institute Genomics Platform"/>
            <consortium name="The Broad Institute Genome Sequencing Center for Infectious Disease"/>
            <person name="Wu L."/>
            <person name="Ma J."/>
        </authorList>
    </citation>
    <scope>NUCLEOTIDE SEQUENCE [LARGE SCALE GENOMIC DNA]</scope>
    <source>
        <strain evidence="1 2">JCM 6833</strain>
    </source>
</reference>
<proteinExistence type="predicted"/>
<gene>
    <name evidence="1" type="ORF">GCM10010411_88070</name>
</gene>
<dbReference type="RefSeq" id="WP_344548503.1">
    <property type="nucleotide sequence ID" value="NZ_BAAATD010000019.1"/>
</dbReference>
<protein>
    <submittedName>
        <fullName evidence="1">Uncharacterized protein</fullName>
    </submittedName>
</protein>
<keyword evidence="2" id="KW-1185">Reference proteome</keyword>
<organism evidence="1 2">
    <name type="scientific">Actinomadura fulvescens</name>
    <dbReference type="NCBI Taxonomy" id="46160"/>
    <lineage>
        <taxon>Bacteria</taxon>
        <taxon>Bacillati</taxon>
        <taxon>Actinomycetota</taxon>
        <taxon>Actinomycetes</taxon>
        <taxon>Streptosporangiales</taxon>
        <taxon>Thermomonosporaceae</taxon>
        <taxon>Actinomadura</taxon>
    </lineage>
</organism>
<dbReference type="Proteomes" id="UP001501509">
    <property type="component" value="Unassembled WGS sequence"/>
</dbReference>
<name>A0ABN3QUK2_9ACTN</name>
<sequence>MSNSGPHFPEGVREDEAARQLATAAEAPKATPLTMLPVVLGAFEEAGKERLHARIVDLVLSFVQDEAETKLGGEPEMDATAALRRALSRVRPMFARHLGRQGYLLGTADEVSRDAERRVHRIAASGPHGPDAT</sequence>
<comment type="caution">
    <text evidence="1">The sequence shown here is derived from an EMBL/GenBank/DDBJ whole genome shotgun (WGS) entry which is preliminary data.</text>
</comment>
<evidence type="ECO:0000313" key="1">
    <source>
        <dbReference type="EMBL" id="GAA2635443.1"/>
    </source>
</evidence>
<evidence type="ECO:0000313" key="2">
    <source>
        <dbReference type="Proteomes" id="UP001501509"/>
    </source>
</evidence>
<accession>A0ABN3QUK2</accession>